<feature type="transmembrane region" description="Helical" evidence="8">
    <location>
        <begin position="139"/>
        <end position="160"/>
    </location>
</feature>
<dbReference type="EMBL" id="JAPJZI010000001">
    <property type="protein sequence ID" value="MDA5400987.1"/>
    <property type="molecule type" value="Genomic_DNA"/>
</dbReference>
<comment type="subcellular location">
    <subcellularLocation>
        <location evidence="1 8">Cell membrane</location>
        <topology evidence="1 8">Multi-pass membrane protein</topology>
    </subcellularLocation>
</comment>
<organism evidence="9 10">
    <name type="scientific">Hoeflea prorocentri</name>
    <dbReference type="NCBI Taxonomy" id="1922333"/>
    <lineage>
        <taxon>Bacteria</taxon>
        <taxon>Pseudomonadati</taxon>
        <taxon>Pseudomonadota</taxon>
        <taxon>Alphaproteobacteria</taxon>
        <taxon>Hyphomicrobiales</taxon>
        <taxon>Rhizobiaceae</taxon>
        <taxon>Hoeflea</taxon>
    </lineage>
</organism>
<reference evidence="9" key="1">
    <citation type="submission" date="2022-11" db="EMBL/GenBank/DDBJ databases">
        <title>Draft genome sequence of Hoeflea poritis E7-10 and Hoeflea prorocentri PM5-8, separated from scleractinian coral Porites lutea and marine dinoflagellate.</title>
        <authorList>
            <person name="Zhang G."/>
            <person name="Wei Q."/>
            <person name="Cai L."/>
        </authorList>
    </citation>
    <scope>NUCLEOTIDE SEQUENCE</scope>
    <source>
        <strain evidence="9">PM5-8</strain>
    </source>
</reference>
<gene>
    <name evidence="9" type="ORF">OQ273_20605</name>
</gene>
<feature type="transmembrane region" description="Helical" evidence="8">
    <location>
        <begin position="172"/>
        <end position="192"/>
    </location>
</feature>
<accession>A0A9X3ZIR1</accession>
<evidence type="ECO:0000256" key="5">
    <source>
        <dbReference type="ARBA" id="ARBA00022692"/>
    </source>
</evidence>
<proteinExistence type="inferred from homology"/>
<dbReference type="PANTHER" id="PTHR30269">
    <property type="entry name" value="TRANSMEMBRANE PROTEIN YFCA"/>
    <property type="match status" value="1"/>
</dbReference>
<evidence type="ECO:0000256" key="4">
    <source>
        <dbReference type="ARBA" id="ARBA00022475"/>
    </source>
</evidence>
<dbReference type="RefSeq" id="WP_267992801.1">
    <property type="nucleotide sequence ID" value="NZ_JAPJZI010000001.1"/>
</dbReference>
<evidence type="ECO:0000256" key="7">
    <source>
        <dbReference type="ARBA" id="ARBA00023136"/>
    </source>
</evidence>
<evidence type="ECO:0000313" key="10">
    <source>
        <dbReference type="Proteomes" id="UP001151234"/>
    </source>
</evidence>
<name>A0A9X3ZIR1_9HYPH</name>
<dbReference type="Proteomes" id="UP001151234">
    <property type="component" value="Unassembled WGS sequence"/>
</dbReference>
<dbReference type="GO" id="GO:0005886">
    <property type="term" value="C:plasma membrane"/>
    <property type="evidence" value="ECO:0007669"/>
    <property type="project" value="UniProtKB-SubCell"/>
</dbReference>
<feature type="transmembrane region" description="Helical" evidence="8">
    <location>
        <begin position="52"/>
        <end position="70"/>
    </location>
</feature>
<evidence type="ECO:0000313" key="9">
    <source>
        <dbReference type="EMBL" id="MDA5400987.1"/>
    </source>
</evidence>
<evidence type="ECO:0000256" key="1">
    <source>
        <dbReference type="ARBA" id="ARBA00004651"/>
    </source>
</evidence>
<dbReference type="InterPro" id="IPR002781">
    <property type="entry name" value="TM_pro_TauE-like"/>
</dbReference>
<evidence type="ECO:0000256" key="3">
    <source>
        <dbReference type="ARBA" id="ARBA00022448"/>
    </source>
</evidence>
<dbReference type="AlphaFoldDB" id="A0A9X3ZIR1"/>
<dbReference type="PANTHER" id="PTHR30269:SF37">
    <property type="entry name" value="MEMBRANE TRANSPORTER PROTEIN"/>
    <property type="match status" value="1"/>
</dbReference>
<evidence type="ECO:0000256" key="2">
    <source>
        <dbReference type="ARBA" id="ARBA00009142"/>
    </source>
</evidence>
<feature type="transmembrane region" description="Helical" evidence="8">
    <location>
        <begin position="198"/>
        <end position="217"/>
    </location>
</feature>
<evidence type="ECO:0000256" key="6">
    <source>
        <dbReference type="ARBA" id="ARBA00022989"/>
    </source>
</evidence>
<sequence length="247" mass="25631">MGADVYTLDLPLTFIAAVGLIVMAGSIVQSGLGMGFGLTVAPLLALLNPELVPAPTLFLGMLTAAWGALAERAHIRWNEVAVATGGRLIGAVLGLVLLLIVSTASGFSLLFGAMVLVAVGLSAAGRSLPFNWGSLGSMGFISGAMGTITSVGAPPLALVYQGREPDAARATLAAFFAIGCGISLAGLYWAGWAGWRDAALALAMLPPMFAGLWVARFFRLRFLRWYRPWLLGVAGMAGILLVLRGLT</sequence>
<feature type="transmembrane region" description="Helical" evidence="8">
    <location>
        <begin position="12"/>
        <end position="32"/>
    </location>
</feature>
<keyword evidence="6 8" id="KW-1133">Transmembrane helix</keyword>
<protein>
    <recommendedName>
        <fullName evidence="8">Probable membrane transporter protein</fullName>
    </recommendedName>
</protein>
<comment type="similarity">
    <text evidence="2 8">Belongs to the 4-toluene sulfonate uptake permease (TSUP) (TC 2.A.102) family.</text>
</comment>
<comment type="caution">
    <text evidence="9">The sequence shown here is derived from an EMBL/GenBank/DDBJ whole genome shotgun (WGS) entry which is preliminary data.</text>
</comment>
<feature type="transmembrane region" description="Helical" evidence="8">
    <location>
        <begin position="229"/>
        <end position="246"/>
    </location>
</feature>
<dbReference type="Pfam" id="PF01925">
    <property type="entry name" value="TauE"/>
    <property type="match status" value="1"/>
</dbReference>
<feature type="transmembrane region" description="Helical" evidence="8">
    <location>
        <begin position="91"/>
        <end position="119"/>
    </location>
</feature>
<evidence type="ECO:0000256" key="8">
    <source>
        <dbReference type="RuleBase" id="RU363041"/>
    </source>
</evidence>
<keyword evidence="3" id="KW-0813">Transport</keyword>
<keyword evidence="4 8" id="KW-1003">Cell membrane</keyword>
<keyword evidence="7 8" id="KW-0472">Membrane</keyword>
<keyword evidence="5 8" id="KW-0812">Transmembrane</keyword>
<dbReference type="InterPro" id="IPR052017">
    <property type="entry name" value="TSUP"/>
</dbReference>
<keyword evidence="10" id="KW-1185">Reference proteome</keyword>